<feature type="transmembrane region" description="Helical" evidence="2">
    <location>
        <begin position="25"/>
        <end position="47"/>
    </location>
</feature>
<name>A0A840WIQ4_9ACTN</name>
<feature type="transmembrane region" description="Helical" evidence="2">
    <location>
        <begin position="123"/>
        <end position="144"/>
    </location>
</feature>
<reference evidence="3 4" key="1">
    <citation type="submission" date="2020-08" db="EMBL/GenBank/DDBJ databases">
        <title>Sequencing the genomes of 1000 actinobacteria strains.</title>
        <authorList>
            <person name="Klenk H.-P."/>
        </authorList>
    </citation>
    <scope>NUCLEOTIDE SEQUENCE [LARGE SCALE GENOMIC DNA]</scope>
    <source>
        <strain evidence="3 4">DSM 44598</strain>
    </source>
</reference>
<dbReference type="EMBL" id="JACHDO010000001">
    <property type="protein sequence ID" value="MBB5491567.1"/>
    <property type="molecule type" value="Genomic_DNA"/>
</dbReference>
<keyword evidence="2" id="KW-1133">Transmembrane helix</keyword>
<feature type="transmembrane region" description="Helical" evidence="2">
    <location>
        <begin position="93"/>
        <end position="117"/>
    </location>
</feature>
<feature type="region of interest" description="Disordered" evidence="1">
    <location>
        <begin position="151"/>
        <end position="175"/>
    </location>
</feature>
<dbReference type="Proteomes" id="UP000579647">
    <property type="component" value="Unassembled WGS sequence"/>
</dbReference>
<evidence type="ECO:0000256" key="2">
    <source>
        <dbReference type="SAM" id="Phobius"/>
    </source>
</evidence>
<dbReference type="AlphaFoldDB" id="A0A840WIQ4"/>
<keyword evidence="4" id="KW-1185">Reference proteome</keyword>
<proteinExistence type="predicted"/>
<protein>
    <submittedName>
        <fullName evidence="3">Uncharacterized protein</fullName>
    </submittedName>
</protein>
<evidence type="ECO:0000256" key="1">
    <source>
        <dbReference type="SAM" id="MobiDB-lite"/>
    </source>
</evidence>
<feature type="transmembrane region" description="Helical" evidence="2">
    <location>
        <begin position="59"/>
        <end position="81"/>
    </location>
</feature>
<keyword evidence="2" id="KW-0812">Transmembrane</keyword>
<sequence>MDVWTRGPERAVTGDGPRRTAPVRLGYAAAAAGLLLGAAHLLVTGWFAVSGQQEASAGYLVWVIGPLVVTLGLAAAAIALVRPGAGRAPRRGLTWVTGTAAVLCFLLSAVGFASLFFGASPTSLFFGPGPYALPGAVLFGALTLSARSARGRRLPPADPAARPPGSAPGSGRTPV</sequence>
<comment type="caution">
    <text evidence="3">The sequence shown here is derived from an EMBL/GenBank/DDBJ whole genome shotgun (WGS) entry which is preliminary data.</text>
</comment>
<feature type="compositionally biased region" description="Pro residues" evidence="1">
    <location>
        <begin position="156"/>
        <end position="166"/>
    </location>
</feature>
<evidence type="ECO:0000313" key="4">
    <source>
        <dbReference type="Proteomes" id="UP000579647"/>
    </source>
</evidence>
<organism evidence="3 4">
    <name type="scientific">Nocardiopsis metallicus</name>
    <dbReference type="NCBI Taxonomy" id="179819"/>
    <lineage>
        <taxon>Bacteria</taxon>
        <taxon>Bacillati</taxon>
        <taxon>Actinomycetota</taxon>
        <taxon>Actinomycetes</taxon>
        <taxon>Streptosporangiales</taxon>
        <taxon>Nocardiopsidaceae</taxon>
        <taxon>Nocardiopsis</taxon>
    </lineage>
</organism>
<accession>A0A840WIQ4</accession>
<dbReference type="RefSeq" id="WP_184365232.1">
    <property type="nucleotide sequence ID" value="NZ_BAAAKM010000152.1"/>
</dbReference>
<keyword evidence="2" id="KW-0472">Membrane</keyword>
<evidence type="ECO:0000313" key="3">
    <source>
        <dbReference type="EMBL" id="MBB5491567.1"/>
    </source>
</evidence>
<gene>
    <name evidence="3" type="ORF">HNR07_002704</name>
</gene>